<evidence type="ECO:0000256" key="3">
    <source>
        <dbReference type="ARBA" id="ARBA00023125"/>
    </source>
</evidence>
<dbReference type="RefSeq" id="WP_187466084.1">
    <property type="nucleotide sequence ID" value="NZ_JACSIT010000084.1"/>
</dbReference>
<dbReference type="EMBL" id="JACSIT010000084">
    <property type="protein sequence ID" value="MBC6993985.1"/>
    <property type="molecule type" value="Genomic_DNA"/>
</dbReference>
<evidence type="ECO:0000256" key="2">
    <source>
        <dbReference type="ARBA" id="ARBA00023015"/>
    </source>
</evidence>
<gene>
    <name evidence="6" type="ORF">H9S92_07420</name>
</gene>
<dbReference type="Pfam" id="PF03466">
    <property type="entry name" value="LysR_substrate"/>
    <property type="match status" value="1"/>
</dbReference>
<dbReference type="Pfam" id="PF00126">
    <property type="entry name" value="HTH_1"/>
    <property type="match status" value="1"/>
</dbReference>
<evidence type="ECO:0000259" key="5">
    <source>
        <dbReference type="PROSITE" id="PS50931"/>
    </source>
</evidence>
<dbReference type="PRINTS" id="PR00039">
    <property type="entry name" value="HTHLYSR"/>
</dbReference>
<dbReference type="Gene3D" id="1.10.10.10">
    <property type="entry name" value="Winged helix-like DNA-binding domain superfamily/Winged helix DNA-binding domain"/>
    <property type="match status" value="1"/>
</dbReference>
<evidence type="ECO:0000313" key="6">
    <source>
        <dbReference type="EMBL" id="MBC6993985.1"/>
    </source>
</evidence>
<accession>A0A923T706</accession>
<dbReference type="Proteomes" id="UP000650081">
    <property type="component" value="Unassembled WGS sequence"/>
</dbReference>
<evidence type="ECO:0000256" key="4">
    <source>
        <dbReference type="ARBA" id="ARBA00023163"/>
    </source>
</evidence>
<feature type="domain" description="HTH lysR-type" evidence="5">
    <location>
        <begin position="1"/>
        <end position="58"/>
    </location>
</feature>
<keyword evidence="4" id="KW-0804">Transcription</keyword>
<organism evidence="6 7">
    <name type="scientific">Neolewinella lacunae</name>
    <dbReference type="NCBI Taxonomy" id="1517758"/>
    <lineage>
        <taxon>Bacteria</taxon>
        <taxon>Pseudomonadati</taxon>
        <taxon>Bacteroidota</taxon>
        <taxon>Saprospiria</taxon>
        <taxon>Saprospirales</taxon>
        <taxon>Lewinellaceae</taxon>
        <taxon>Neolewinella</taxon>
    </lineage>
</organism>
<dbReference type="AlphaFoldDB" id="A0A923T706"/>
<dbReference type="GO" id="GO:0003677">
    <property type="term" value="F:DNA binding"/>
    <property type="evidence" value="ECO:0007669"/>
    <property type="project" value="UniProtKB-KW"/>
</dbReference>
<keyword evidence="2" id="KW-0805">Transcription regulation</keyword>
<dbReference type="InterPro" id="IPR005119">
    <property type="entry name" value="LysR_subst-bd"/>
</dbReference>
<dbReference type="Gene3D" id="3.40.190.10">
    <property type="entry name" value="Periplasmic binding protein-like II"/>
    <property type="match status" value="2"/>
</dbReference>
<evidence type="ECO:0000256" key="1">
    <source>
        <dbReference type="ARBA" id="ARBA00009437"/>
    </source>
</evidence>
<keyword evidence="7" id="KW-1185">Reference proteome</keyword>
<dbReference type="InterPro" id="IPR000847">
    <property type="entry name" value="LysR_HTH_N"/>
</dbReference>
<dbReference type="SUPFAM" id="SSF53850">
    <property type="entry name" value="Periplasmic binding protein-like II"/>
    <property type="match status" value="1"/>
</dbReference>
<comment type="similarity">
    <text evidence="1">Belongs to the LysR transcriptional regulatory family.</text>
</comment>
<dbReference type="GO" id="GO:0003700">
    <property type="term" value="F:DNA-binding transcription factor activity"/>
    <property type="evidence" value="ECO:0007669"/>
    <property type="project" value="InterPro"/>
</dbReference>
<dbReference type="FunFam" id="1.10.10.10:FF:000001">
    <property type="entry name" value="LysR family transcriptional regulator"/>
    <property type="match status" value="1"/>
</dbReference>
<dbReference type="InterPro" id="IPR036388">
    <property type="entry name" value="WH-like_DNA-bd_sf"/>
</dbReference>
<dbReference type="InterPro" id="IPR036390">
    <property type="entry name" value="WH_DNA-bd_sf"/>
</dbReference>
<comment type="caution">
    <text evidence="6">The sequence shown here is derived from an EMBL/GenBank/DDBJ whole genome shotgun (WGS) entry which is preliminary data.</text>
</comment>
<evidence type="ECO:0000313" key="7">
    <source>
        <dbReference type="Proteomes" id="UP000650081"/>
    </source>
</evidence>
<proteinExistence type="inferred from homology"/>
<sequence>MELRYFQYFQVVAEELHFRRAAERLFISQPGLSRQILQLEEELGVRLFDRHSRRVELTPAGRYLHERTTLWLRDLDQTIANTRLTGQGLRGHLRIGYIGSAMQQTIPALLLAVKETYPDVHVSLRELENPAQVLALQNRELDLGFVRMERVPAPLVARPVLEDTFSLVLPEGYPLTAEEFTGLAALRHEPFILFEPAYSESYYENVMQLFDDAGFTPTLSHSTVNASSIYRLVANGFGLAIVPTILREGYAMPVKFIELTQVPQRTTLRVVWDGENEDALLGNVLGLL</sequence>
<name>A0A923T706_9BACT</name>
<dbReference type="GO" id="GO:0032993">
    <property type="term" value="C:protein-DNA complex"/>
    <property type="evidence" value="ECO:0007669"/>
    <property type="project" value="TreeGrafter"/>
</dbReference>
<dbReference type="PROSITE" id="PS50931">
    <property type="entry name" value="HTH_LYSR"/>
    <property type="match status" value="1"/>
</dbReference>
<dbReference type="SUPFAM" id="SSF46785">
    <property type="entry name" value="Winged helix' DNA-binding domain"/>
    <property type="match status" value="1"/>
</dbReference>
<protein>
    <submittedName>
        <fullName evidence="6">LysR family transcriptional regulator</fullName>
    </submittedName>
</protein>
<dbReference type="PANTHER" id="PTHR30346">
    <property type="entry name" value="TRANSCRIPTIONAL DUAL REGULATOR HCAR-RELATED"/>
    <property type="match status" value="1"/>
</dbReference>
<dbReference type="PANTHER" id="PTHR30346:SF0">
    <property type="entry name" value="HCA OPERON TRANSCRIPTIONAL ACTIVATOR HCAR"/>
    <property type="match status" value="1"/>
</dbReference>
<keyword evidence="3" id="KW-0238">DNA-binding</keyword>
<reference evidence="6" key="1">
    <citation type="submission" date="2020-08" db="EMBL/GenBank/DDBJ databases">
        <title>Lewinella bacteria from marine environments.</title>
        <authorList>
            <person name="Zhong Y."/>
        </authorList>
    </citation>
    <scope>NUCLEOTIDE SEQUENCE</scope>
    <source>
        <strain evidence="6">KCTC 42187</strain>
    </source>
</reference>